<evidence type="ECO:0000256" key="10">
    <source>
        <dbReference type="PROSITE-ProRule" id="PRU00169"/>
    </source>
</evidence>
<dbReference type="GO" id="GO:0000160">
    <property type="term" value="P:phosphorelay signal transduction system"/>
    <property type="evidence" value="ECO:0007669"/>
    <property type="project" value="UniProtKB-KW"/>
</dbReference>
<evidence type="ECO:0000256" key="5">
    <source>
        <dbReference type="ARBA" id="ARBA00023012"/>
    </source>
</evidence>
<dbReference type="InterPro" id="IPR011006">
    <property type="entry name" value="CheY-like_superfamily"/>
</dbReference>
<evidence type="ECO:0000256" key="1">
    <source>
        <dbReference type="ARBA" id="ARBA00004496"/>
    </source>
</evidence>
<dbReference type="OrthoDB" id="9794370at2"/>
<dbReference type="GO" id="GO:0003700">
    <property type="term" value="F:DNA-binding transcription factor activity"/>
    <property type="evidence" value="ECO:0007669"/>
    <property type="project" value="InterPro"/>
</dbReference>
<dbReference type="CDD" id="cd17536">
    <property type="entry name" value="REC_YesN-like"/>
    <property type="match status" value="1"/>
</dbReference>
<comment type="caution">
    <text evidence="13">The sequence shown here is derived from an EMBL/GenBank/DDBJ whole genome shotgun (WGS) entry which is preliminary data.</text>
</comment>
<dbReference type="PANTHER" id="PTHR42713:SF3">
    <property type="entry name" value="TRANSCRIPTIONAL REGULATORY PROTEIN HPTR"/>
    <property type="match status" value="1"/>
</dbReference>
<evidence type="ECO:0000313" key="13">
    <source>
        <dbReference type="EMBL" id="KAB1438575.1"/>
    </source>
</evidence>
<dbReference type="InterPro" id="IPR001789">
    <property type="entry name" value="Sig_transdc_resp-reg_receiver"/>
</dbReference>
<evidence type="ECO:0000256" key="8">
    <source>
        <dbReference type="ARBA" id="ARBA00023163"/>
    </source>
</evidence>
<keyword evidence="3" id="KW-0963">Cytoplasm</keyword>
<accession>A0A7V7UC52</accession>
<dbReference type="SUPFAM" id="SSF52172">
    <property type="entry name" value="CheY-like"/>
    <property type="match status" value="1"/>
</dbReference>
<keyword evidence="4 10" id="KW-0597">Phosphoprotein</keyword>
<dbReference type="PROSITE" id="PS01124">
    <property type="entry name" value="HTH_ARAC_FAMILY_2"/>
    <property type="match status" value="1"/>
</dbReference>
<dbReference type="EMBL" id="WAGX01000005">
    <property type="protein sequence ID" value="KAB1438575.1"/>
    <property type="molecule type" value="Genomic_DNA"/>
</dbReference>
<reference evidence="13 14" key="1">
    <citation type="submission" date="2019-09" db="EMBL/GenBank/DDBJ databases">
        <authorList>
            <person name="Valk L.C."/>
        </authorList>
    </citation>
    <scope>NUCLEOTIDE SEQUENCE [LARGE SCALE GENOMIC DNA]</scope>
    <source>
        <strain evidence="13">GalUA</strain>
    </source>
</reference>
<protein>
    <recommendedName>
        <fullName evidence="2">Stage 0 sporulation protein A homolog</fullName>
    </recommendedName>
</protein>
<dbReference type="InterPro" id="IPR051552">
    <property type="entry name" value="HptR"/>
</dbReference>
<dbReference type="SMART" id="SM00448">
    <property type="entry name" value="REC"/>
    <property type="match status" value="1"/>
</dbReference>
<feature type="domain" description="HTH araC/xylS-type" evidence="11">
    <location>
        <begin position="399"/>
        <end position="501"/>
    </location>
</feature>
<keyword evidence="7" id="KW-0238">DNA-binding</keyword>
<dbReference type="PANTHER" id="PTHR42713">
    <property type="entry name" value="HISTIDINE KINASE-RELATED"/>
    <property type="match status" value="1"/>
</dbReference>
<comment type="function">
    <text evidence="9">May play the central regulatory role in sporulation. It may be an element of the effector pathway responsible for the activation of sporulation genes in response to nutritional stress. Spo0A may act in concert with spo0H (a sigma factor) to control the expression of some genes that are critical to the sporulation process.</text>
</comment>
<evidence type="ECO:0000256" key="6">
    <source>
        <dbReference type="ARBA" id="ARBA00023015"/>
    </source>
</evidence>
<evidence type="ECO:0000256" key="2">
    <source>
        <dbReference type="ARBA" id="ARBA00018672"/>
    </source>
</evidence>
<keyword evidence="5" id="KW-0902">Two-component regulatory system</keyword>
<comment type="subcellular location">
    <subcellularLocation>
        <location evidence="1">Cytoplasm</location>
    </subcellularLocation>
</comment>
<dbReference type="GO" id="GO:0005737">
    <property type="term" value="C:cytoplasm"/>
    <property type="evidence" value="ECO:0007669"/>
    <property type="project" value="UniProtKB-SubCell"/>
</dbReference>
<name>A0A7V7UC52_9FIRM</name>
<proteinExistence type="predicted"/>
<dbReference type="Gene3D" id="3.40.50.2300">
    <property type="match status" value="1"/>
</dbReference>
<dbReference type="Pfam" id="PF12833">
    <property type="entry name" value="HTH_18"/>
    <property type="match status" value="1"/>
</dbReference>
<keyword evidence="14" id="KW-1185">Reference proteome</keyword>
<keyword evidence="8" id="KW-0804">Transcription</keyword>
<reference evidence="13 14" key="2">
    <citation type="submission" date="2020-02" db="EMBL/GenBank/DDBJ databases">
        <title>Candidatus Galacturonibacter soehngenii shows hetero-acetogenic catabolism of galacturonic acid but lacks a canonical carbon monoxide dehydrogenase/acetyl-CoA synthase complex.</title>
        <authorList>
            <person name="Diender M."/>
            <person name="Stouten G.R."/>
            <person name="Petersen J.F."/>
            <person name="Nielsen P.H."/>
            <person name="Dueholm M.S."/>
            <person name="Pronk J.T."/>
            <person name="Van Loosdrecht M.C.M."/>
        </authorList>
    </citation>
    <scope>NUCLEOTIDE SEQUENCE [LARGE SCALE GENOMIC DNA]</scope>
    <source>
        <strain evidence="13">GalUA</strain>
    </source>
</reference>
<feature type="modified residue" description="4-aspartylphosphate" evidence="10">
    <location>
        <position position="55"/>
    </location>
</feature>
<dbReference type="SUPFAM" id="SSF46689">
    <property type="entry name" value="Homeodomain-like"/>
    <property type="match status" value="1"/>
</dbReference>
<evidence type="ECO:0000259" key="11">
    <source>
        <dbReference type="PROSITE" id="PS01124"/>
    </source>
</evidence>
<dbReference type="InterPro" id="IPR018060">
    <property type="entry name" value="HTH_AraC"/>
</dbReference>
<dbReference type="InterPro" id="IPR009057">
    <property type="entry name" value="Homeodomain-like_sf"/>
</dbReference>
<evidence type="ECO:0000313" key="14">
    <source>
        <dbReference type="Proteomes" id="UP000461768"/>
    </source>
</evidence>
<dbReference type="Gene3D" id="1.10.10.60">
    <property type="entry name" value="Homeodomain-like"/>
    <property type="match status" value="2"/>
</dbReference>
<evidence type="ECO:0000256" key="7">
    <source>
        <dbReference type="ARBA" id="ARBA00023125"/>
    </source>
</evidence>
<sequence>MFKLLIVDDEEIEREGMAKLIPWQEYDIQLIGTAWNGVEAFDIIQNNHPDIILCDIKMPIMNGIELIKKTRQNMIETEFIVLSGYGEYEFTSQAMEEGVRHYILKPCDEEKIIEVIEKVKIVIQNKLQEKKANSNYHNTVRKLLPRAKEQIFRNMLLNREQMKGDFDLFLEELKETSQMVRVLAMCFEDKIDYLEQFALENIMGELLEAKNIILSTSIENKVLFLLTIKEVKQIEAASNRAKVELKRITALPIIAIVSEEGTLNEVNKLYIQVKELIMMSSSDFGDKLIHYGMFKEVQSELSMLISYQKMRNLKSYTELLFELYLTFMKMELKGYTILQKQEMCNWILKSLYGIEFIFDPVYNEEENNCGWELYKQMLDSIAELKPDMICETKEAKKVKDILLATYKHLSNPEMSIQYLAKEVLYMNEDYFGRIFTKNQKIKFSTYLLNIRIELSKRLLQFDMNIKISDLAELVGYSPDGQYFSKAFKKVTEMSPTEYRDMLKRNGKTDFQ</sequence>
<evidence type="ECO:0000259" key="12">
    <source>
        <dbReference type="PROSITE" id="PS50110"/>
    </source>
</evidence>
<dbReference type="Proteomes" id="UP000461768">
    <property type="component" value="Unassembled WGS sequence"/>
</dbReference>
<organism evidence="13 14">
    <name type="scientific">Candidatus Galacturonatibacter soehngenii</name>
    <dbReference type="NCBI Taxonomy" id="2307010"/>
    <lineage>
        <taxon>Bacteria</taxon>
        <taxon>Bacillati</taxon>
        <taxon>Bacillota</taxon>
        <taxon>Clostridia</taxon>
        <taxon>Lachnospirales</taxon>
        <taxon>Lachnospiraceae</taxon>
        <taxon>Candidatus Galacturonatibacter</taxon>
    </lineage>
</organism>
<feature type="domain" description="Response regulatory" evidence="12">
    <location>
        <begin position="3"/>
        <end position="120"/>
    </location>
</feature>
<dbReference type="PROSITE" id="PS50110">
    <property type="entry name" value="RESPONSE_REGULATORY"/>
    <property type="match status" value="1"/>
</dbReference>
<dbReference type="GO" id="GO:0043565">
    <property type="term" value="F:sequence-specific DNA binding"/>
    <property type="evidence" value="ECO:0007669"/>
    <property type="project" value="InterPro"/>
</dbReference>
<gene>
    <name evidence="13" type="ORF">F7O84_13675</name>
</gene>
<evidence type="ECO:0000256" key="4">
    <source>
        <dbReference type="ARBA" id="ARBA00022553"/>
    </source>
</evidence>
<evidence type="ECO:0000256" key="3">
    <source>
        <dbReference type="ARBA" id="ARBA00022490"/>
    </source>
</evidence>
<dbReference type="SMART" id="SM00342">
    <property type="entry name" value="HTH_ARAC"/>
    <property type="match status" value="1"/>
</dbReference>
<keyword evidence="6" id="KW-0805">Transcription regulation</keyword>
<dbReference type="RefSeq" id="WP_151146241.1">
    <property type="nucleotide sequence ID" value="NZ_WAGX01000005.1"/>
</dbReference>
<dbReference type="AlphaFoldDB" id="A0A7V7UC52"/>
<evidence type="ECO:0000256" key="9">
    <source>
        <dbReference type="ARBA" id="ARBA00024867"/>
    </source>
</evidence>
<dbReference type="Pfam" id="PF00072">
    <property type="entry name" value="Response_reg"/>
    <property type="match status" value="1"/>
</dbReference>